<evidence type="ECO:0000256" key="9">
    <source>
        <dbReference type="SAM" id="MobiDB-lite"/>
    </source>
</evidence>
<dbReference type="Proteomes" id="UP001157126">
    <property type="component" value="Unassembled WGS sequence"/>
</dbReference>
<feature type="domain" description="PASTA" evidence="12">
    <location>
        <begin position="637"/>
        <end position="699"/>
    </location>
</feature>
<evidence type="ECO:0000259" key="11">
    <source>
        <dbReference type="PROSITE" id="PS50011"/>
    </source>
</evidence>
<keyword evidence="4" id="KW-0547">Nucleotide-binding</keyword>
<comment type="caution">
    <text evidence="13">The sequence shown here is derived from an EMBL/GenBank/DDBJ whole genome shotgun (WGS) entry which is preliminary data.</text>
</comment>
<dbReference type="CDD" id="cd06577">
    <property type="entry name" value="PASTA_pknB"/>
    <property type="match status" value="4"/>
</dbReference>
<feature type="transmembrane region" description="Helical" evidence="10">
    <location>
        <begin position="410"/>
        <end position="431"/>
    </location>
</feature>
<dbReference type="InterPro" id="IPR005543">
    <property type="entry name" value="PASTA_dom"/>
</dbReference>
<evidence type="ECO:0000313" key="13">
    <source>
        <dbReference type="EMBL" id="GMA39806.1"/>
    </source>
</evidence>
<dbReference type="Gene3D" id="3.30.10.20">
    <property type="match status" value="4"/>
</dbReference>
<dbReference type="Pfam" id="PF00069">
    <property type="entry name" value="Pkinase"/>
    <property type="match status" value="1"/>
</dbReference>
<evidence type="ECO:0000256" key="5">
    <source>
        <dbReference type="ARBA" id="ARBA00022777"/>
    </source>
</evidence>
<evidence type="ECO:0000256" key="10">
    <source>
        <dbReference type="SAM" id="Phobius"/>
    </source>
</evidence>
<dbReference type="Pfam" id="PF03793">
    <property type="entry name" value="PASTA"/>
    <property type="match status" value="4"/>
</dbReference>
<sequence>MPDAALARRFAGCVMLPPRLTPVATVQQDGLVGRMVDGRYTVLAHIADGGMGSVYAALDTRLDRQVALKVMRPELARDADFVTRFRREARSAARLSHPHVVAVFDQGEDDGLLFLAMEFVDGQTLRDLLNEKDALTPREAFEVTEAVLEALRAAHRKDLVHRDVKPENVLLSTDDQVKVADFGLARAMGTSTATGRTGPLLGTVAYLAPEQVEHGTADHRSDLYGVGLLLHEMLTGRTAVEGESPIHIAWQHVNGSLTPPSGHVEDLPGALDDLVATATRRDPADRYQDAAAFLAALRTTRLGLSDEDLDRRPQITAPTTPAAGDDDASDTAEGDDRVADDGTGEDADTAGTGEDEAGETSPARAPGTHDTRTLHRMTRALPTLGGATAVTPPEEQAADTPRRRRRGLRAVLIGLLLTLLLAGGGAAYWWFGPPGERTVPDVVATERLSAESMLREADLLPVTEEEFSETVPRDTVISVGAEPGSVVRRGTSIPLAVSKGPERYAVPDVAGRTIEEATALIAEGKLTVSGSPRRAYDEKIESGRVIGTTPAAGTSSRPGTEVTLVVSRGRQPIPIDDIAGQPLEKAQAQLEKAGLAVQVADERAYSTGVPEGAVISTDPAEGPLYKGDTITLTISRGPEMIAVPSVSGMSAREAQDALTAAGFKVEVNRIAGGIFGTAHSTEPARGTAPKGSTITLNVV</sequence>
<organism evidence="13 14">
    <name type="scientific">Mobilicoccus caccae</name>
    <dbReference type="NCBI Taxonomy" id="1859295"/>
    <lineage>
        <taxon>Bacteria</taxon>
        <taxon>Bacillati</taxon>
        <taxon>Actinomycetota</taxon>
        <taxon>Actinomycetes</taxon>
        <taxon>Micrococcales</taxon>
        <taxon>Dermatophilaceae</taxon>
        <taxon>Mobilicoccus</taxon>
    </lineage>
</organism>
<dbReference type="EC" id="2.7.11.1" evidence="1"/>
<feature type="domain" description="PASTA" evidence="12">
    <location>
        <begin position="569"/>
        <end position="636"/>
    </location>
</feature>
<protein>
    <recommendedName>
        <fullName evidence="1">non-specific serine/threonine protein kinase</fullName>
        <ecNumber evidence="1">2.7.11.1</ecNumber>
    </recommendedName>
</protein>
<dbReference type="InterPro" id="IPR011009">
    <property type="entry name" value="Kinase-like_dom_sf"/>
</dbReference>
<dbReference type="InterPro" id="IPR008271">
    <property type="entry name" value="Ser/Thr_kinase_AS"/>
</dbReference>
<keyword evidence="6" id="KW-0067">ATP-binding</keyword>
<feature type="domain" description="PASTA" evidence="12">
    <location>
        <begin position="432"/>
        <end position="499"/>
    </location>
</feature>
<dbReference type="PROSITE" id="PS00108">
    <property type="entry name" value="PROTEIN_KINASE_ST"/>
    <property type="match status" value="1"/>
</dbReference>
<dbReference type="PROSITE" id="PS50011">
    <property type="entry name" value="PROTEIN_KINASE_DOM"/>
    <property type="match status" value="1"/>
</dbReference>
<dbReference type="SUPFAM" id="SSF56112">
    <property type="entry name" value="Protein kinase-like (PK-like)"/>
    <property type="match status" value="1"/>
</dbReference>
<evidence type="ECO:0000256" key="3">
    <source>
        <dbReference type="ARBA" id="ARBA00022679"/>
    </source>
</evidence>
<dbReference type="PROSITE" id="PS51178">
    <property type="entry name" value="PASTA"/>
    <property type="match status" value="4"/>
</dbReference>
<evidence type="ECO:0000256" key="2">
    <source>
        <dbReference type="ARBA" id="ARBA00022527"/>
    </source>
</evidence>
<comment type="catalytic activity">
    <reaction evidence="8">
        <text>L-seryl-[protein] + ATP = O-phospho-L-seryl-[protein] + ADP + H(+)</text>
        <dbReference type="Rhea" id="RHEA:17989"/>
        <dbReference type="Rhea" id="RHEA-COMP:9863"/>
        <dbReference type="Rhea" id="RHEA-COMP:11604"/>
        <dbReference type="ChEBI" id="CHEBI:15378"/>
        <dbReference type="ChEBI" id="CHEBI:29999"/>
        <dbReference type="ChEBI" id="CHEBI:30616"/>
        <dbReference type="ChEBI" id="CHEBI:83421"/>
        <dbReference type="ChEBI" id="CHEBI:456216"/>
        <dbReference type="EC" id="2.7.11.1"/>
    </reaction>
</comment>
<feature type="compositionally biased region" description="Acidic residues" evidence="9">
    <location>
        <begin position="342"/>
        <end position="358"/>
    </location>
</feature>
<evidence type="ECO:0000256" key="4">
    <source>
        <dbReference type="ARBA" id="ARBA00022741"/>
    </source>
</evidence>
<name>A0ABQ6IPY4_9MICO</name>
<evidence type="ECO:0000256" key="7">
    <source>
        <dbReference type="ARBA" id="ARBA00047899"/>
    </source>
</evidence>
<evidence type="ECO:0000259" key="12">
    <source>
        <dbReference type="PROSITE" id="PS51178"/>
    </source>
</evidence>
<keyword evidence="2 13" id="KW-0723">Serine/threonine-protein kinase</keyword>
<feature type="domain" description="PASTA" evidence="12">
    <location>
        <begin position="500"/>
        <end position="568"/>
    </location>
</feature>
<evidence type="ECO:0000313" key="14">
    <source>
        <dbReference type="Proteomes" id="UP001157126"/>
    </source>
</evidence>
<dbReference type="InterPro" id="IPR000719">
    <property type="entry name" value="Prot_kinase_dom"/>
</dbReference>
<dbReference type="EMBL" id="BSUO01000001">
    <property type="protein sequence ID" value="GMA39806.1"/>
    <property type="molecule type" value="Genomic_DNA"/>
</dbReference>
<feature type="region of interest" description="Disordered" evidence="9">
    <location>
        <begin position="305"/>
        <end position="403"/>
    </location>
</feature>
<evidence type="ECO:0000256" key="6">
    <source>
        <dbReference type="ARBA" id="ARBA00022840"/>
    </source>
</evidence>
<reference evidence="14" key="1">
    <citation type="journal article" date="2019" name="Int. J. Syst. Evol. Microbiol.">
        <title>The Global Catalogue of Microorganisms (GCM) 10K type strain sequencing project: providing services to taxonomists for standard genome sequencing and annotation.</title>
        <authorList>
            <consortium name="The Broad Institute Genomics Platform"/>
            <consortium name="The Broad Institute Genome Sequencing Center for Infectious Disease"/>
            <person name="Wu L."/>
            <person name="Ma J."/>
        </authorList>
    </citation>
    <scope>NUCLEOTIDE SEQUENCE [LARGE SCALE GENOMIC DNA]</scope>
    <source>
        <strain evidence="14">NBRC 113072</strain>
    </source>
</reference>
<keyword evidence="10" id="KW-0472">Membrane</keyword>
<keyword evidence="10" id="KW-1133">Transmembrane helix</keyword>
<gene>
    <name evidence="13" type="ORF">GCM10025883_18510</name>
</gene>
<feature type="domain" description="Protein kinase" evidence="11">
    <location>
        <begin position="40"/>
        <end position="302"/>
    </location>
</feature>
<dbReference type="SMART" id="SM00740">
    <property type="entry name" value="PASTA"/>
    <property type="match status" value="4"/>
</dbReference>
<dbReference type="Gene3D" id="1.10.510.10">
    <property type="entry name" value="Transferase(Phosphotransferase) domain 1"/>
    <property type="match status" value="1"/>
</dbReference>
<evidence type="ECO:0000256" key="8">
    <source>
        <dbReference type="ARBA" id="ARBA00048679"/>
    </source>
</evidence>
<dbReference type="Gene3D" id="3.30.200.20">
    <property type="entry name" value="Phosphorylase Kinase, domain 1"/>
    <property type="match status" value="1"/>
</dbReference>
<proteinExistence type="predicted"/>
<dbReference type="GO" id="GO:0004674">
    <property type="term" value="F:protein serine/threonine kinase activity"/>
    <property type="evidence" value="ECO:0007669"/>
    <property type="project" value="UniProtKB-KW"/>
</dbReference>
<accession>A0ABQ6IPY4</accession>
<comment type="catalytic activity">
    <reaction evidence="7">
        <text>L-threonyl-[protein] + ATP = O-phospho-L-threonyl-[protein] + ADP + H(+)</text>
        <dbReference type="Rhea" id="RHEA:46608"/>
        <dbReference type="Rhea" id="RHEA-COMP:11060"/>
        <dbReference type="Rhea" id="RHEA-COMP:11605"/>
        <dbReference type="ChEBI" id="CHEBI:15378"/>
        <dbReference type="ChEBI" id="CHEBI:30013"/>
        <dbReference type="ChEBI" id="CHEBI:30616"/>
        <dbReference type="ChEBI" id="CHEBI:61977"/>
        <dbReference type="ChEBI" id="CHEBI:456216"/>
        <dbReference type="EC" id="2.7.11.1"/>
    </reaction>
</comment>
<keyword evidence="10" id="KW-0812">Transmembrane</keyword>
<feature type="compositionally biased region" description="Acidic residues" evidence="9">
    <location>
        <begin position="324"/>
        <end position="333"/>
    </location>
</feature>
<keyword evidence="5 13" id="KW-0418">Kinase</keyword>
<keyword evidence="3" id="KW-0808">Transferase</keyword>
<evidence type="ECO:0000256" key="1">
    <source>
        <dbReference type="ARBA" id="ARBA00012513"/>
    </source>
</evidence>
<dbReference type="NCBIfam" id="NF033483">
    <property type="entry name" value="PknB_PASTA_kin"/>
    <property type="match status" value="1"/>
</dbReference>
<dbReference type="PANTHER" id="PTHR43289">
    <property type="entry name" value="MITOGEN-ACTIVATED PROTEIN KINASE KINASE KINASE 20-RELATED"/>
    <property type="match status" value="1"/>
</dbReference>
<dbReference type="SMART" id="SM00220">
    <property type="entry name" value="S_TKc"/>
    <property type="match status" value="1"/>
</dbReference>
<dbReference type="CDD" id="cd14014">
    <property type="entry name" value="STKc_PknB_like"/>
    <property type="match status" value="1"/>
</dbReference>
<dbReference type="PANTHER" id="PTHR43289:SF34">
    <property type="entry name" value="SERINE_THREONINE-PROTEIN KINASE YBDM-RELATED"/>
    <property type="match status" value="1"/>
</dbReference>
<keyword evidence="14" id="KW-1185">Reference proteome</keyword>